<evidence type="ECO:0000256" key="2">
    <source>
        <dbReference type="SAM" id="MobiDB-lite"/>
    </source>
</evidence>
<evidence type="ECO:0000256" key="3">
    <source>
        <dbReference type="SAM" id="SignalP"/>
    </source>
</evidence>
<dbReference type="STRING" id="4081.A0A3Q7HVF2"/>
<feature type="coiled-coil region" evidence="1">
    <location>
        <begin position="218"/>
        <end position="270"/>
    </location>
</feature>
<feature type="region of interest" description="Disordered" evidence="2">
    <location>
        <begin position="303"/>
        <end position="330"/>
    </location>
</feature>
<accession>A0A3Q7HVF2</accession>
<dbReference type="PANTHER" id="PTHR46328:SF9">
    <property type="entry name" value="FAR-RED IMPAIRED RESPONSIVE (FAR1) FAMILY PROTEIN"/>
    <property type="match status" value="1"/>
</dbReference>
<evidence type="ECO:0000259" key="4">
    <source>
        <dbReference type="Pfam" id="PF03101"/>
    </source>
</evidence>
<evidence type="ECO:0000256" key="1">
    <source>
        <dbReference type="SAM" id="Coils"/>
    </source>
</evidence>
<sequence>MWEIIPMCITWTMWAKSTSVLRLKAVDFVVDDHISADEEEGSVVELRTVDENVIGGSSSEEALHQVHDVKVDEDLPEREDLILEEAQSLDNSTSDEPFVGLEFESEAAAHAFYNAYATRVGFIIRVSKLSRSRRDGSAIGRALVCNKEGFRMPDKREKIVRQRAETRVGCRAMILVRKISSGKWVVTKFVKEHSHPLCPGKGRRDLIYDQYPNEHDKIRELSQQLAAEKKRSATYKRHLEMIFEHIEEHNQSLSKKIQDIVHNVRELEAKVLLQKQSKVFPPKHSIFAQGMTMDVHNLEDNGAGRVESSAEGQVSTSEADRTQEPNEGMTFESEEAARAYYDEYAGMTGFITRVLSSRKSERDGSIISRGLGCRGIPDNQRPVSLVNQKRDRRRDGCTAMILVKREKPGTWVVRKFVRDHNHPLVIPPSKRRPTSDEKDKRIQELTAELRTKKRLTAAYREQLLSLMKDVESHSEHLSAKVQAVQSILKELEAKRQELSNHSGHHK</sequence>
<proteinExistence type="predicted"/>
<dbReference type="OMA" id="MEFECED"/>
<feature type="domain" description="FAR1" evidence="4">
    <location>
        <begin position="340"/>
        <end position="425"/>
    </location>
</feature>
<reference evidence="5" key="2">
    <citation type="submission" date="2019-01" db="UniProtKB">
        <authorList>
            <consortium name="EnsemblPlants"/>
        </authorList>
    </citation>
    <scope>IDENTIFICATION</scope>
    <source>
        <strain evidence="5">cv. Heinz 1706</strain>
    </source>
</reference>
<dbReference type="Gramene" id="Solyc06g073210.3.1">
    <property type="protein sequence ID" value="Solyc06g073210.3.1"/>
    <property type="gene ID" value="Solyc06g073210.3"/>
</dbReference>
<keyword evidence="1" id="KW-0175">Coiled coil</keyword>
<feature type="domain" description="FAR1" evidence="4">
    <location>
        <begin position="112"/>
        <end position="198"/>
    </location>
</feature>
<protein>
    <recommendedName>
        <fullName evidence="4">FAR1 domain-containing protein</fullName>
    </recommendedName>
</protein>
<dbReference type="Pfam" id="PF03101">
    <property type="entry name" value="FAR1"/>
    <property type="match status" value="2"/>
</dbReference>
<feature type="chain" id="PRO_5018776464" description="FAR1 domain-containing protein" evidence="3">
    <location>
        <begin position="16"/>
        <end position="506"/>
    </location>
</feature>
<dbReference type="InParanoid" id="A0A3Q7HVF2"/>
<dbReference type="PANTHER" id="PTHR46328">
    <property type="entry name" value="FAR-RED IMPAIRED RESPONSIVE (FAR1) FAMILY PROTEIN-RELATED"/>
    <property type="match status" value="1"/>
</dbReference>
<organism evidence="5">
    <name type="scientific">Solanum lycopersicum</name>
    <name type="common">Tomato</name>
    <name type="synonym">Lycopersicon esculentum</name>
    <dbReference type="NCBI Taxonomy" id="4081"/>
    <lineage>
        <taxon>Eukaryota</taxon>
        <taxon>Viridiplantae</taxon>
        <taxon>Streptophyta</taxon>
        <taxon>Embryophyta</taxon>
        <taxon>Tracheophyta</taxon>
        <taxon>Spermatophyta</taxon>
        <taxon>Magnoliopsida</taxon>
        <taxon>eudicotyledons</taxon>
        <taxon>Gunneridae</taxon>
        <taxon>Pentapetalae</taxon>
        <taxon>asterids</taxon>
        <taxon>lamiids</taxon>
        <taxon>Solanales</taxon>
        <taxon>Solanaceae</taxon>
        <taxon>Solanoideae</taxon>
        <taxon>Solaneae</taxon>
        <taxon>Solanum</taxon>
        <taxon>Solanum subgen. Lycopersicon</taxon>
    </lineage>
</organism>
<keyword evidence="3" id="KW-0732">Signal</keyword>
<feature type="coiled-coil region" evidence="1">
    <location>
        <begin position="435"/>
        <end position="501"/>
    </location>
</feature>
<dbReference type="EnsemblPlants" id="Solyc06g073210.3.1">
    <property type="protein sequence ID" value="Solyc06g073210.3.1"/>
    <property type="gene ID" value="Solyc06g073210.3"/>
</dbReference>
<dbReference type="InterPro" id="IPR004330">
    <property type="entry name" value="FAR1_DNA_bnd_dom"/>
</dbReference>
<evidence type="ECO:0000313" key="5">
    <source>
        <dbReference type="EnsemblPlants" id="Solyc06g073210.3.1"/>
    </source>
</evidence>
<keyword evidence="6" id="KW-1185">Reference proteome</keyword>
<reference evidence="5" key="1">
    <citation type="journal article" date="2012" name="Nature">
        <title>The tomato genome sequence provides insights into fleshy fruit evolution.</title>
        <authorList>
            <consortium name="Tomato Genome Consortium"/>
        </authorList>
    </citation>
    <scope>NUCLEOTIDE SEQUENCE [LARGE SCALE GENOMIC DNA]</scope>
    <source>
        <strain evidence="5">cv. Heinz 1706</strain>
    </source>
</reference>
<dbReference type="AlphaFoldDB" id="A0A3Q7HVF2"/>
<name>A0A3Q7HVF2_SOLLC</name>
<feature type="signal peptide" evidence="3">
    <location>
        <begin position="1"/>
        <end position="15"/>
    </location>
</feature>
<dbReference type="Proteomes" id="UP000004994">
    <property type="component" value="Chromosome 6"/>
</dbReference>
<dbReference type="PaxDb" id="4081-Solyc06g073210.2.1"/>
<evidence type="ECO:0000313" key="6">
    <source>
        <dbReference type="Proteomes" id="UP000004994"/>
    </source>
</evidence>